<dbReference type="Proteomes" id="UP000320672">
    <property type="component" value="Chromosome"/>
</dbReference>
<name>A0A517MBL4_9BACT</name>
<evidence type="ECO:0000313" key="3">
    <source>
        <dbReference type="EMBL" id="QDS92276.1"/>
    </source>
</evidence>
<keyword evidence="2" id="KW-1133">Transmembrane helix</keyword>
<organism evidence="3 4">
    <name type="scientific">Roseimaritima multifibrata</name>
    <dbReference type="NCBI Taxonomy" id="1930274"/>
    <lineage>
        <taxon>Bacteria</taxon>
        <taxon>Pseudomonadati</taxon>
        <taxon>Planctomycetota</taxon>
        <taxon>Planctomycetia</taxon>
        <taxon>Pirellulales</taxon>
        <taxon>Pirellulaceae</taxon>
        <taxon>Roseimaritima</taxon>
    </lineage>
</organism>
<keyword evidence="2" id="KW-0472">Membrane</keyword>
<feature type="region of interest" description="Disordered" evidence="1">
    <location>
        <begin position="43"/>
        <end position="62"/>
    </location>
</feature>
<keyword evidence="2" id="KW-0812">Transmembrane</keyword>
<proteinExistence type="predicted"/>
<evidence type="ECO:0000256" key="2">
    <source>
        <dbReference type="SAM" id="Phobius"/>
    </source>
</evidence>
<reference evidence="3 4" key="1">
    <citation type="submission" date="2019-02" db="EMBL/GenBank/DDBJ databases">
        <title>Deep-cultivation of Planctomycetes and their phenomic and genomic characterization uncovers novel biology.</title>
        <authorList>
            <person name="Wiegand S."/>
            <person name="Jogler M."/>
            <person name="Boedeker C."/>
            <person name="Pinto D."/>
            <person name="Vollmers J."/>
            <person name="Rivas-Marin E."/>
            <person name="Kohn T."/>
            <person name="Peeters S.H."/>
            <person name="Heuer A."/>
            <person name="Rast P."/>
            <person name="Oberbeckmann S."/>
            <person name="Bunk B."/>
            <person name="Jeske O."/>
            <person name="Meyerdierks A."/>
            <person name="Storesund J.E."/>
            <person name="Kallscheuer N."/>
            <person name="Luecker S."/>
            <person name="Lage O.M."/>
            <person name="Pohl T."/>
            <person name="Merkel B.J."/>
            <person name="Hornburger P."/>
            <person name="Mueller R.-W."/>
            <person name="Bruemmer F."/>
            <person name="Labrenz M."/>
            <person name="Spormann A.M."/>
            <person name="Op den Camp H."/>
            <person name="Overmann J."/>
            <person name="Amann R."/>
            <person name="Jetten M.S.M."/>
            <person name="Mascher T."/>
            <person name="Medema M.H."/>
            <person name="Devos D.P."/>
            <person name="Kaster A.-K."/>
            <person name="Ovreas L."/>
            <person name="Rohde M."/>
            <person name="Galperin M.Y."/>
            <person name="Jogler C."/>
        </authorList>
    </citation>
    <scope>NUCLEOTIDE SEQUENCE [LARGE SCALE GENOMIC DNA]</scope>
    <source>
        <strain evidence="3 4">FF011L</strain>
    </source>
</reference>
<dbReference type="EMBL" id="CP036262">
    <property type="protein sequence ID" value="QDS92276.1"/>
    <property type="molecule type" value="Genomic_DNA"/>
</dbReference>
<evidence type="ECO:0000313" key="4">
    <source>
        <dbReference type="Proteomes" id="UP000320672"/>
    </source>
</evidence>
<feature type="transmembrane region" description="Helical" evidence="2">
    <location>
        <begin position="12"/>
        <end position="30"/>
    </location>
</feature>
<protein>
    <submittedName>
        <fullName evidence="3">Uncharacterized protein</fullName>
    </submittedName>
</protein>
<keyword evidence="4" id="KW-1185">Reference proteome</keyword>
<dbReference type="AlphaFoldDB" id="A0A517MBL4"/>
<gene>
    <name evidence="3" type="ORF">FF011L_10180</name>
</gene>
<accession>A0A517MBL4</accession>
<evidence type="ECO:0000256" key="1">
    <source>
        <dbReference type="SAM" id="MobiDB-lite"/>
    </source>
</evidence>
<sequence length="62" mass="6767">MGVLAFSMTDGLLWAVAVAVAVTLFSGIMVRRRTQCTESLRDYVKRQRNGSNPPASNPPSEL</sequence>
<dbReference type="KEGG" id="rml:FF011L_10180"/>